<evidence type="ECO:0000313" key="2">
    <source>
        <dbReference type="Proteomes" id="UP001465331"/>
    </source>
</evidence>
<accession>A0ABV2AAX5</accession>
<comment type="caution">
    <text evidence="1">The sequence shown here is derived from an EMBL/GenBank/DDBJ whole genome shotgun (WGS) entry which is preliminary data.</text>
</comment>
<organism evidence="1 2">
    <name type="scientific">Sinimarinibacterium thermocellulolyticum</name>
    <dbReference type="NCBI Taxonomy" id="3170016"/>
    <lineage>
        <taxon>Bacteria</taxon>
        <taxon>Pseudomonadati</taxon>
        <taxon>Pseudomonadota</taxon>
        <taxon>Gammaproteobacteria</taxon>
        <taxon>Nevskiales</taxon>
        <taxon>Nevskiaceae</taxon>
        <taxon>Sinimarinibacterium</taxon>
    </lineage>
</organism>
<dbReference type="RefSeq" id="WP_352888774.1">
    <property type="nucleotide sequence ID" value="NZ_JBEPIJ010000007.1"/>
</dbReference>
<proteinExistence type="predicted"/>
<gene>
    <name evidence="1" type="ORF">ABSH63_07765</name>
</gene>
<name>A0ABV2AAX5_9GAMM</name>
<sequence>METLQHDPSPAVLCVAPPANDDCARAPVAYPQPPYRRTALRSAQARRNAAAVALALAFCVHWFVIRDAMPAEIDAVRADLQRRSGAEAVARFDAALAAREPVSLLHLHLVSRRSETR</sequence>
<keyword evidence="2" id="KW-1185">Reference proteome</keyword>
<reference evidence="1 2" key="1">
    <citation type="submission" date="2024-06" db="EMBL/GenBank/DDBJ databases">
        <authorList>
            <person name="Li Z."/>
            <person name="Jiang Y."/>
        </authorList>
    </citation>
    <scope>NUCLEOTIDE SEQUENCE [LARGE SCALE GENOMIC DNA]</scope>
    <source>
        <strain evidence="1 2">HSW-8</strain>
    </source>
</reference>
<protein>
    <submittedName>
        <fullName evidence="1">Uncharacterized protein</fullName>
    </submittedName>
</protein>
<dbReference type="Proteomes" id="UP001465331">
    <property type="component" value="Unassembled WGS sequence"/>
</dbReference>
<evidence type="ECO:0000313" key="1">
    <source>
        <dbReference type="EMBL" id="MES0873895.1"/>
    </source>
</evidence>
<dbReference type="EMBL" id="JBEPIJ010000007">
    <property type="protein sequence ID" value="MES0873895.1"/>
    <property type="molecule type" value="Genomic_DNA"/>
</dbReference>